<evidence type="ECO:0000313" key="2">
    <source>
        <dbReference type="EMBL" id="MBP1918091.1"/>
    </source>
</evidence>
<reference evidence="2 3" key="1">
    <citation type="submission" date="2021-03" db="EMBL/GenBank/DDBJ databases">
        <title>Genomic Encyclopedia of Type Strains, Phase IV (KMG-IV): sequencing the most valuable type-strain genomes for metagenomic binning, comparative biology and taxonomic classification.</title>
        <authorList>
            <person name="Goeker M."/>
        </authorList>
    </citation>
    <scope>NUCLEOTIDE SEQUENCE [LARGE SCALE GENOMIC DNA]</scope>
    <source>
        <strain evidence="2 3">DSM 6139</strain>
    </source>
</reference>
<proteinExistence type="predicted"/>
<gene>
    <name evidence="2" type="ORF">J2Z34_000562</name>
</gene>
<accession>A0ABS4G0M1</accession>
<dbReference type="EMBL" id="JAGGKC010000003">
    <property type="protein sequence ID" value="MBP1918091.1"/>
    <property type="molecule type" value="Genomic_DNA"/>
</dbReference>
<dbReference type="RefSeq" id="WP_209458335.1">
    <property type="nucleotide sequence ID" value="NZ_JAGGKC010000003.1"/>
</dbReference>
<evidence type="ECO:0000313" key="3">
    <source>
        <dbReference type="Proteomes" id="UP001519271"/>
    </source>
</evidence>
<keyword evidence="1" id="KW-0812">Transmembrane</keyword>
<feature type="transmembrane region" description="Helical" evidence="1">
    <location>
        <begin position="53"/>
        <end position="81"/>
    </location>
</feature>
<keyword evidence="1" id="KW-0472">Membrane</keyword>
<keyword evidence="1" id="KW-1133">Transmembrane helix</keyword>
<name>A0ABS4G0M1_9CLOT</name>
<sequence>MKKDRSFEDDGRVVADMNFEGAPWYEKKKRKQDVFIGDGSPADPRETFRMMKYATLAGLAIALVFILAFFLFILFSLLIWFR</sequence>
<evidence type="ECO:0000256" key="1">
    <source>
        <dbReference type="SAM" id="Phobius"/>
    </source>
</evidence>
<protein>
    <submittedName>
        <fullName evidence="2">Uncharacterized protein</fullName>
    </submittedName>
</protein>
<dbReference type="Proteomes" id="UP001519271">
    <property type="component" value="Unassembled WGS sequence"/>
</dbReference>
<organism evidence="2 3">
    <name type="scientific">Youngiibacter multivorans</name>
    <dbReference type="NCBI Taxonomy" id="937251"/>
    <lineage>
        <taxon>Bacteria</taxon>
        <taxon>Bacillati</taxon>
        <taxon>Bacillota</taxon>
        <taxon>Clostridia</taxon>
        <taxon>Eubacteriales</taxon>
        <taxon>Clostridiaceae</taxon>
        <taxon>Youngiibacter</taxon>
    </lineage>
</organism>
<keyword evidence="3" id="KW-1185">Reference proteome</keyword>
<comment type="caution">
    <text evidence="2">The sequence shown here is derived from an EMBL/GenBank/DDBJ whole genome shotgun (WGS) entry which is preliminary data.</text>
</comment>